<dbReference type="GO" id="GO:0003677">
    <property type="term" value="F:DNA binding"/>
    <property type="evidence" value="ECO:0007669"/>
    <property type="project" value="InterPro"/>
</dbReference>
<gene>
    <name evidence="7" type="ORF">DPMN_050584</name>
</gene>
<evidence type="ECO:0000256" key="5">
    <source>
        <dbReference type="SAM" id="MobiDB-lite"/>
    </source>
</evidence>
<dbReference type="InterPro" id="IPR016024">
    <property type="entry name" value="ARM-type_fold"/>
</dbReference>
<evidence type="ECO:0000313" key="8">
    <source>
        <dbReference type="Proteomes" id="UP000828390"/>
    </source>
</evidence>
<dbReference type="InterPro" id="IPR052406">
    <property type="entry name" value="Chromatin_Remodeling_Comp"/>
</dbReference>
<keyword evidence="3" id="KW-0804">Transcription</keyword>
<dbReference type="PANTHER" id="PTHR22970:SF14">
    <property type="entry name" value="AT-RICH INTERACTIVE DOMAIN-CONTAINING PROTEIN 2"/>
    <property type="match status" value="1"/>
</dbReference>
<feature type="compositionally biased region" description="Basic and acidic residues" evidence="5">
    <location>
        <begin position="1367"/>
        <end position="1378"/>
    </location>
</feature>
<dbReference type="Proteomes" id="UP000828390">
    <property type="component" value="Unassembled WGS sequence"/>
</dbReference>
<feature type="region of interest" description="Disordered" evidence="5">
    <location>
        <begin position="479"/>
        <end position="546"/>
    </location>
</feature>
<dbReference type="InterPro" id="IPR036431">
    <property type="entry name" value="ARID_dom_sf"/>
</dbReference>
<dbReference type="InterPro" id="IPR036388">
    <property type="entry name" value="WH-like_DNA-bd_sf"/>
</dbReference>
<feature type="domain" description="ARID" evidence="6">
    <location>
        <begin position="13"/>
        <end position="105"/>
    </location>
</feature>
<evidence type="ECO:0000256" key="1">
    <source>
        <dbReference type="ARBA" id="ARBA00022853"/>
    </source>
</evidence>
<evidence type="ECO:0000259" key="6">
    <source>
        <dbReference type="PROSITE" id="PS51011"/>
    </source>
</evidence>
<feature type="region of interest" description="Disordered" evidence="5">
    <location>
        <begin position="1610"/>
        <end position="1629"/>
    </location>
</feature>
<dbReference type="EMBL" id="JAIWYP010000012">
    <property type="protein sequence ID" value="KAH3724760.1"/>
    <property type="molecule type" value="Genomic_DNA"/>
</dbReference>
<proteinExistence type="predicted"/>
<dbReference type="Gene3D" id="1.10.150.60">
    <property type="entry name" value="ARID DNA-binding domain"/>
    <property type="match status" value="1"/>
</dbReference>
<keyword evidence="2" id="KW-0805">Transcription regulation</keyword>
<dbReference type="PROSITE" id="PS00028">
    <property type="entry name" value="ZINC_FINGER_C2H2_1"/>
    <property type="match status" value="1"/>
</dbReference>
<keyword evidence="4" id="KW-0539">Nucleus</keyword>
<dbReference type="OrthoDB" id="338531at2759"/>
<dbReference type="SMART" id="SM01014">
    <property type="entry name" value="ARID"/>
    <property type="match status" value="1"/>
</dbReference>
<dbReference type="Pfam" id="PF02257">
    <property type="entry name" value="RFX_DNA_binding"/>
    <property type="match status" value="1"/>
</dbReference>
<dbReference type="InterPro" id="IPR003150">
    <property type="entry name" value="DNA-bd_RFX"/>
</dbReference>
<dbReference type="SUPFAM" id="SSF48371">
    <property type="entry name" value="ARM repeat"/>
    <property type="match status" value="1"/>
</dbReference>
<evidence type="ECO:0000256" key="3">
    <source>
        <dbReference type="ARBA" id="ARBA00023163"/>
    </source>
</evidence>
<feature type="region of interest" description="Disordered" evidence="5">
    <location>
        <begin position="1350"/>
        <end position="1378"/>
    </location>
</feature>
<feature type="compositionally biased region" description="Basic and acidic residues" evidence="5">
    <location>
        <begin position="1283"/>
        <end position="1292"/>
    </location>
</feature>
<organism evidence="7 8">
    <name type="scientific">Dreissena polymorpha</name>
    <name type="common">Zebra mussel</name>
    <name type="synonym">Mytilus polymorpha</name>
    <dbReference type="NCBI Taxonomy" id="45954"/>
    <lineage>
        <taxon>Eukaryota</taxon>
        <taxon>Metazoa</taxon>
        <taxon>Spiralia</taxon>
        <taxon>Lophotrochozoa</taxon>
        <taxon>Mollusca</taxon>
        <taxon>Bivalvia</taxon>
        <taxon>Autobranchia</taxon>
        <taxon>Heteroconchia</taxon>
        <taxon>Euheterodonta</taxon>
        <taxon>Imparidentia</taxon>
        <taxon>Neoheterodontei</taxon>
        <taxon>Myida</taxon>
        <taxon>Dreissenoidea</taxon>
        <taxon>Dreissenidae</taxon>
        <taxon>Dreissena</taxon>
    </lineage>
</organism>
<feature type="region of interest" description="Disordered" evidence="5">
    <location>
        <begin position="1645"/>
        <end position="1709"/>
    </location>
</feature>
<feature type="compositionally biased region" description="Low complexity" evidence="5">
    <location>
        <begin position="511"/>
        <end position="528"/>
    </location>
</feature>
<evidence type="ECO:0000256" key="4">
    <source>
        <dbReference type="ARBA" id="ARBA00023242"/>
    </source>
</evidence>
<sequence length="1893" mass="206363">MAKQLNKDKQRYEHEKSEFIEGLRNFHYNRGTSFHLTPKCGNIDVDLYLLYQNVTSRGGWKKVTEDQLWEEILGEMKMPVACLNSDQALKIIYIRYLNIYEQIHFLGEDPKTADGRRDDEGPIRKKQCGPQYNVHLSYNYSQHDIAANLRGGMGLCTSYARYSDYEKLEKSLMSGLPNEVDFVVNVCTLLSNESKHTLRLDRCCTLVRLLMAHCGLFDEEPDSFERLYENCWRKNSDRDFTRFWFDTVHHPEARKIISYTREDKRCLCGSEVLQLGRNLGVEDKEGIRITQIAIIIRNLSFDAVNMKILANNYLVFRFLLLCIHCEYGTLRQLGLDTIGNLAGQFILDTADPRCNTMLDLIVNFISSNDKFAVVTGLEMVSKLSRLEDNEYVLSEKLDSSVYEEISKYLTIHDIQLIVYSLEALYQLSEIGEVTNNKIAETSNTVETLISLITVEAQSYGPNSLIGIKVVEYCPPPHLTGGPVEGTTGSVGPPGEAAPQPLSPGQTTGAAPQPMSPGQTPGQPPTQKKSGADKIVPPEPPVPPSPLEVSTCNWLQASYHSTGPADVVSHVHLYKEYLAFCTKFQLAQPLSSRDFLKTLQIVFPKSASVMIQKADGVREMCVQGLRKRPSQLPFAISCPGPAAPSRVVPPVVRPPVTSVSSPALARRLNSPPPRHILPVRPTFATNTPISAAGVPTNQPVQTNQTSAGLANLQLPHSTSLPSQAPATVAMVTLGHSSGHMIQVSAPVININSQQRVACSTVTVPFKQIGGGLVAQGYVSDPQPPTPSTTSSMAKTQNIVKKKIAAKKIQPVLPKVESSNSGPNLQPIVPKIVSMPVQATMAQPQQYITQEGVVYQAIQDQQNPENKVFVKTLLAQKIRTGNVIIQQPIPGGVMNVDISGGGDGQAIQYQTSFPQQTAFFQYAAPQVSGTQNILQNNQTVSNVQTYVVQPNGEMYMHTPTSNMAPHMVSQAVMMPQQQLIVSQTPLMMPHQFVPQQQFINASLQQSQNVAKSQIITHSQSVCGQPFIVHPSSTIPLSSTAVCEPSSSLSSSPVTLPSSCSSSLQPSVLNSLSESSVNNSNYLIDSSNHSSSQTMSHSMEGKPFGDNNNVTENPQETVEHLDLDTEVPSSESNIISAVGDVLNPTNTNISTRAEIEFAVGSIMEDSNDGGDDGPVMIENDGNELMFEQQAYAMGSTENATREIFAGDSEAALAVEQLGQMEGTDDQETETTVVDDAMCGSETVCEDEHGMDTRETVEAYDNAVISEDQIMNDQIVDNGESNSGHAGSKEGSAEKETVLSDAELIAKFRAETPINVPLVAENGLFEQDFEAQMAVENLLKDVEFSVKDEDSGEINRMFSQGTGSSKTSSQKTDKSHAVDDSRRLIESQNTKMIGNHIEKPGSDSAVKHSLEKTAVNGIGMNHGKPLLNGDIGSPESPCVPSPGLVNGIDKLVNGIGDEKEESYDKTVDKVLKINGVVNHKISSEKQLTLTDNVVSGHNEISDNVGDTLSSEVKTNDILAQSMMEIDKSDGDSNSSDKAVGDEGDILARSILENGIQPGDCEIPDSDPVTKQMIPGTMYGKIMTVTYSGNTMPIPFASNAIVTSNTKSNQINVCNSRHIPTPESARDGELSCDSTSSSIAMSELSLVISEKHSSSKNQSKSGSKESKSKSLASPKAVSVDSKKSKSASKKRSRSKSGGSGSSDSRPSSATSPGVAATPLPEFMCEWTNCRQCFDNTRKVFSHVASAHLRTEYDGLCKWDGCEALIRKRWSLFTHVQDHHCSESSLRVAAQRRLQAFQTGQKIAAPTVPAMVYPNDAANQAIKRYLPKPPYPEFTEGREGPVTKHIRLTSALILRNLARYSREGRSVLRKHERLISYSCMSAVEASTALASCLQELQRP</sequence>
<feature type="compositionally biased region" description="Low complexity" evidence="5">
    <location>
        <begin position="1080"/>
        <end position="1095"/>
    </location>
</feature>
<dbReference type="PROSITE" id="PS51011">
    <property type="entry name" value="ARID"/>
    <property type="match status" value="1"/>
</dbReference>
<dbReference type="GO" id="GO:0006325">
    <property type="term" value="P:chromatin organization"/>
    <property type="evidence" value="ECO:0007669"/>
    <property type="project" value="UniProtKB-KW"/>
</dbReference>
<dbReference type="InterPro" id="IPR001606">
    <property type="entry name" value="ARID_dom"/>
</dbReference>
<dbReference type="SMART" id="SM00355">
    <property type="entry name" value="ZnF_C2H2"/>
    <property type="match status" value="2"/>
</dbReference>
<keyword evidence="8" id="KW-1185">Reference proteome</keyword>
<dbReference type="Gene3D" id="1.10.10.10">
    <property type="entry name" value="Winged helix-like DNA-binding domain superfamily/Winged helix DNA-binding domain"/>
    <property type="match status" value="1"/>
</dbReference>
<evidence type="ECO:0000313" key="7">
    <source>
        <dbReference type="EMBL" id="KAH3724760.1"/>
    </source>
</evidence>
<dbReference type="SUPFAM" id="SSF46774">
    <property type="entry name" value="ARID-like"/>
    <property type="match status" value="1"/>
</dbReference>
<evidence type="ECO:0000256" key="2">
    <source>
        <dbReference type="ARBA" id="ARBA00023015"/>
    </source>
</evidence>
<accession>A0A9D4CI51</accession>
<dbReference type="Pfam" id="PF01388">
    <property type="entry name" value="ARID"/>
    <property type="match status" value="1"/>
</dbReference>
<feature type="compositionally biased region" description="Low complexity" evidence="5">
    <location>
        <begin position="1355"/>
        <end position="1366"/>
    </location>
</feature>
<dbReference type="InterPro" id="IPR013087">
    <property type="entry name" value="Znf_C2H2_type"/>
</dbReference>
<dbReference type="GO" id="GO:0006355">
    <property type="term" value="P:regulation of DNA-templated transcription"/>
    <property type="evidence" value="ECO:0007669"/>
    <property type="project" value="InterPro"/>
</dbReference>
<feature type="compositionally biased region" description="Pro residues" evidence="5">
    <location>
        <begin position="536"/>
        <end position="545"/>
    </location>
</feature>
<feature type="region of interest" description="Disordered" evidence="5">
    <location>
        <begin position="1080"/>
        <end position="1109"/>
    </location>
</feature>
<protein>
    <recommendedName>
        <fullName evidence="6">ARID domain-containing protein</fullName>
    </recommendedName>
</protein>
<reference evidence="7" key="2">
    <citation type="submission" date="2020-11" db="EMBL/GenBank/DDBJ databases">
        <authorList>
            <person name="McCartney M.A."/>
            <person name="Auch B."/>
            <person name="Kono T."/>
            <person name="Mallez S."/>
            <person name="Becker A."/>
            <person name="Gohl D.M."/>
            <person name="Silverstein K.A.T."/>
            <person name="Koren S."/>
            <person name="Bechman K.B."/>
            <person name="Herman A."/>
            <person name="Abrahante J.E."/>
            <person name="Garbe J."/>
        </authorList>
    </citation>
    <scope>NUCLEOTIDE SEQUENCE</scope>
    <source>
        <strain evidence="7">Duluth1</strain>
        <tissue evidence="7">Whole animal</tissue>
    </source>
</reference>
<comment type="caution">
    <text evidence="7">The sequence shown here is derived from an EMBL/GenBank/DDBJ whole genome shotgun (WGS) entry which is preliminary data.</text>
</comment>
<name>A0A9D4CI51_DREPO</name>
<feature type="compositionally biased region" description="Low complexity" evidence="5">
    <location>
        <begin position="1664"/>
        <end position="1674"/>
    </location>
</feature>
<reference evidence="7" key="1">
    <citation type="journal article" date="2019" name="bioRxiv">
        <title>The Genome of the Zebra Mussel, Dreissena polymorpha: A Resource for Invasive Species Research.</title>
        <authorList>
            <person name="McCartney M.A."/>
            <person name="Auch B."/>
            <person name="Kono T."/>
            <person name="Mallez S."/>
            <person name="Zhang Y."/>
            <person name="Obille A."/>
            <person name="Becker A."/>
            <person name="Abrahante J.E."/>
            <person name="Garbe J."/>
            <person name="Badalamenti J.P."/>
            <person name="Herman A."/>
            <person name="Mangelson H."/>
            <person name="Liachko I."/>
            <person name="Sullivan S."/>
            <person name="Sone E.D."/>
            <person name="Koren S."/>
            <person name="Silverstein K.A.T."/>
            <person name="Beckman K.B."/>
            <person name="Gohl D.M."/>
        </authorList>
    </citation>
    <scope>NUCLEOTIDE SEQUENCE</scope>
    <source>
        <strain evidence="7">Duluth1</strain>
        <tissue evidence="7">Whole animal</tissue>
    </source>
</reference>
<feature type="compositionally biased region" description="Basic residues" evidence="5">
    <location>
        <begin position="1679"/>
        <end position="1689"/>
    </location>
</feature>
<keyword evidence="1" id="KW-0156">Chromatin regulator</keyword>
<dbReference type="PANTHER" id="PTHR22970">
    <property type="entry name" value="AT-RICH INTERACTIVE DOMAIN-CONTAINING PROTEIN 2"/>
    <property type="match status" value="1"/>
</dbReference>
<feature type="region of interest" description="Disordered" evidence="5">
    <location>
        <begin position="1271"/>
        <end position="1292"/>
    </location>
</feature>
<dbReference type="SMART" id="SM00501">
    <property type="entry name" value="BRIGHT"/>
    <property type="match status" value="1"/>
</dbReference>